<accession>A0A077DG87</accession>
<dbReference type="EMBL" id="CP009238">
    <property type="protein sequence ID" value="AIL32487.1"/>
    <property type="molecule type" value="Genomic_DNA"/>
</dbReference>
<dbReference type="STRING" id="1072685.IX83_03465"/>
<dbReference type="InterPro" id="IPR011605">
    <property type="entry name" value="NusB_fam"/>
</dbReference>
<evidence type="ECO:0000256" key="3">
    <source>
        <dbReference type="ARBA" id="ARBA00022884"/>
    </source>
</evidence>
<evidence type="ECO:0000256" key="6">
    <source>
        <dbReference type="HAMAP-Rule" id="MF_00073"/>
    </source>
</evidence>
<protein>
    <recommendedName>
        <fullName evidence="6">Transcription antitermination protein NusB</fullName>
    </recommendedName>
    <alternativeName>
        <fullName evidence="6">Antitermination factor NusB</fullName>
    </alternativeName>
</protein>
<dbReference type="RefSeq" id="WP_038499175.1">
    <property type="nucleotide sequence ID" value="NZ_AFWK01000019.1"/>
</dbReference>
<sequence>MKPSRSPKRSARRVARILAIQAIYAYLVSDDDALSVEDLYDIVAQDSDENYEHADREFLQKLIYGVYQHAGELREKFAPYIERPVAELSPVEHAILLLASYEFVYNLETPYRVIINEAIELAKELGGTDGFKFINGVLDKLAADVRKVEIE</sequence>
<keyword evidence="5 6" id="KW-0804">Transcription</keyword>
<keyword evidence="2 6" id="KW-0889">Transcription antitermination</keyword>
<dbReference type="NCBIfam" id="TIGR01951">
    <property type="entry name" value="nusB"/>
    <property type="match status" value="1"/>
</dbReference>
<evidence type="ECO:0000313" key="8">
    <source>
        <dbReference type="EMBL" id="AIL32487.1"/>
    </source>
</evidence>
<reference evidence="8 9" key="1">
    <citation type="journal article" date="2014" name="BMC Genomics">
        <title>A genomic perspective on a new bacterial genus and species from the Alcaligenaceae family, Basilea psittacipulmonis.</title>
        <authorList>
            <person name="Whiteson K.L."/>
            <person name="Hernandez D."/>
            <person name="Lazarevic V."/>
            <person name="Gaia N."/>
            <person name="Farinelli L."/>
            <person name="Francois P."/>
            <person name="Pilo P."/>
            <person name="Frey J."/>
            <person name="Schrenzel J."/>
        </authorList>
    </citation>
    <scope>NUCLEOTIDE SEQUENCE [LARGE SCALE GENOMIC DNA]</scope>
    <source>
        <strain evidence="8 9">DSM 24701</strain>
    </source>
</reference>
<dbReference type="PANTHER" id="PTHR11078:SF3">
    <property type="entry name" value="ANTITERMINATION NUSB DOMAIN-CONTAINING PROTEIN"/>
    <property type="match status" value="1"/>
</dbReference>
<dbReference type="InterPro" id="IPR035926">
    <property type="entry name" value="NusB-like_sf"/>
</dbReference>
<name>A0A077DG87_9BURK</name>
<feature type="domain" description="NusB/RsmB/TIM44" evidence="7">
    <location>
        <begin position="14"/>
        <end position="142"/>
    </location>
</feature>
<comment type="similarity">
    <text evidence="1 6">Belongs to the NusB family.</text>
</comment>
<keyword evidence="3 6" id="KW-0694">RNA-binding</keyword>
<keyword evidence="9" id="KW-1185">Reference proteome</keyword>
<dbReference type="OrthoDB" id="9789556at2"/>
<evidence type="ECO:0000256" key="5">
    <source>
        <dbReference type="ARBA" id="ARBA00023163"/>
    </source>
</evidence>
<dbReference type="InterPro" id="IPR006027">
    <property type="entry name" value="NusB_RsmB_TIM44"/>
</dbReference>
<dbReference type="HOGENOM" id="CLU_087843_4_1_4"/>
<dbReference type="PANTHER" id="PTHR11078">
    <property type="entry name" value="N UTILIZATION SUBSTANCE PROTEIN B-RELATED"/>
    <property type="match status" value="1"/>
</dbReference>
<dbReference type="Proteomes" id="UP000028945">
    <property type="component" value="Chromosome"/>
</dbReference>
<dbReference type="HAMAP" id="MF_00073">
    <property type="entry name" value="NusB"/>
    <property type="match status" value="1"/>
</dbReference>
<evidence type="ECO:0000256" key="2">
    <source>
        <dbReference type="ARBA" id="ARBA00022814"/>
    </source>
</evidence>
<dbReference type="GO" id="GO:0003723">
    <property type="term" value="F:RNA binding"/>
    <property type="evidence" value="ECO:0007669"/>
    <property type="project" value="UniProtKB-UniRule"/>
</dbReference>
<proteinExistence type="inferred from homology"/>
<evidence type="ECO:0000256" key="1">
    <source>
        <dbReference type="ARBA" id="ARBA00005952"/>
    </source>
</evidence>
<dbReference type="GO" id="GO:0006353">
    <property type="term" value="P:DNA-templated transcription termination"/>
    <property type="evidence" value="ECO:0007669"/>
    <property type="project" value="UniProtKB-UniRule"/>
</dbReference>
<dbReference type="GO" id="GO:0031564">
    <property type="term" value="P:transcription antitermination"/>
    <property type="evidence" value="ECO:0007669"/>
    <property type="project" value="UniProtKB-KW"/>
</dbReference>
<evidence type="ECO:0000259" key="7">
    <source>
        <dbReference type="Pfam" id="PF01029"/>
    </source>
</evidence>
<evidence type="ECO:0000313" key="9">
    <source>
        <dbReference type="Proteomes" id="UP000028945"/>
    </source>
</evidence>
<gene>
    <name evidence="6" type="primary">nusB</name>
    <name evidence="8" type="ORF">IX83_03465</name>
</gene>
<keyword evidence="4 6" id="KW-0805">Transcription regulation</keyword>
<dbReference type="KEGG" id="bpsi:IX83_03465"/>
<dbReference type="Gene3D" id="1.10.940.10">
    <property type="entry name" value="NusB-like"/>
    <property type="match status" value="1"/>
</dbReference>
<dbReference type="SUPFAM" id="SSF48013">
    <property type="entry name" value="NusB-like"/>
    <property type="match status" value="1"/>
</dbReference>
<dbReference type="AlphaFoldDB" id="A0A077DG87"/>
<dbReference type="eggNOG" id="COG0781">
    <property type="taxonomic scope" value="Bacteria"/>
</dbReference>
<evidence type="ECO:0000256" key="4">
    <source>
        <dbReference type="ARBA" id="ARBA00023015"/>
    </source>
</evidence>
<dbReference type="Pfam" id="PF01029">
    <property type="entry name" value="NusB"/>
    <property type="match status" value="1"/>
</dbReference>
<dbReference type="GO" id="GO:0005829">
    <property type="term" value="C:cytosol"/>
    <property type="evidence" value="ECO:0007669"/>
    <property type="project" value="TreeGrafter"/>
</dbReference>
<organism evidence="8 9">
    <name type="scientific">Basilea psittacipulmonis DSM 24701</name>
    <dbReference type="NCBI Taxonomy" id="1072685"/>
    <lineage>
        <taxon>Bacteria</taxon>
        <taxon>Pseudomonadati</taxon>
        <taxon>Pseudomonadota</taxon>
        <taxon>Betaproteobacteria</taxon>
        <taxon>Burkholderiales</taxon>
        <taxon>Alcaligenaceae</taxon>
        <taxon>Basilea</taxon>
    </lineage>
</organism>
<comment type="function">
    <text evidence="6">Involved in transcription antitermination. Required for transcription of ribosomal RNA (rRNA) genes. Binds specifically to the boxA antiterminator sequence of the ribosomal RNA (rrn) operons.</text>
</comment>